<reference evidence="8" key="1">
    <citation type="submission" date="2020-12" db="EMBL/GenBank/DDBJ databases">
        <title>WGS assembly of Carya illinoinensis cv. Pawnee.</title>
        <authorList>
            <person name="Platts A."/>
            <person name="Shu S."/>
            <person name="Wright S."/>
            <person name="Barry K."/>
            <person name="Edger P."/>
            <person name="Pires J.C."/>
            <person name="Schmutz J."/>
        </authorList>
    </citation>
    <scope>NUCLEOTIDE SEQUENCE</scope>
    <source>
        <tissue evidence="8">Leaf</tissue>
    </source>
</reference>
<dbReference type="InterPro" id="IPR052035">
    <property type="entry name" value="ZnF_BED_domain_contain"/>
</dbReference>
<protein>
    <recommendedName>
        <fullName evidence="7">BED-type domain-containing protein</fullName>
    </recommendedName>
</protein>
<keyword evidence="1" id="KW-0479">Metal-binding</keyword>
<keyword evidence="5" id="KW-0804">Transcription</keyword>
<dbReference type="GO" id="GO:0003677">
    <property type="term" value="F:DNA binding"/>
    <property type="evidence" value="ECO:0007669"/>
    <property type="project" value="InterPro"/>
</dbReference>
<keyword evidence="3" id="KW-0862">Zinc</keyword>
<dbReference type="GO" id="GO:0008270">
    <property type="term" value="F:zinc ion binding"/>
    <property type="evidence" value="ECO:0007669"/>
    <property type="project" value="UniProtKB-KW"/>
</dbReference>
<keyword evidence="9" id="KW-1185">Reference proteome</keyword>
<evidence type="ECO:0000313" key="9">
    <source>
        <dbReference type="Proteomes" id="UP000811609"/>
    </source>
</evidence>
<evidence type="ECO:0000313" key="8">
    <source>
        <dbReference type="EMBL" id="KAG6668491.1"/>
    </source>
</evidence>
<comment type="caution">
    <text evidence="8">The sequence shown here is derived from an EMBL/GenBank/DDBJ whole genome shotgun (WGS) entry which is preliminary data.</text>
</comment>
<dbReference type="AlphaFoldDB" id="A0A8T1RRG0"/>
<keyword evidence="4" id="KW-0805">Transcription regulation</keyword>
<dbReference type="InterPro" id="IPR003656">
    <property type="entry name" value="Znf_BED"/>
</dbReference>
<dbReference type="SMART" id="SM00614">
    <property type="entry name" value="ZnF_BED"/>
    <property type="match status" value="1"/>
</dbReference>
<evidence type="ECO:0000256" key="1">
    <source>
        <dbReference type="ARBA" id="ARBA00022723"/>
    </source>
</evidence>
<evidence type="ECO:0000256" key="5">
    <source>
        <dbReference type="ARBA" id="ARBA00023163"/>
    </source>
</evidence>
<evidence type="ECO:0000259" key="7">
    <source>
        <dbReference type="PROSITE" id="PS50808"/>
    </source>
</evidence>
<organism evidence="8 9">
    <name type="scientific">Carya illinoinensis</name>
    <name type="common">Pecan</name>
    <dbReference type="NCBI Taxonomy" id="32201"/>
    <lineage>
        <taxon>Eukaryota</taxon>
        <taxon>Viridiplantae</taxon>
        <taxon>Streptophyta</taxon>
        <taxon>Embryophyta</taxon>
        <taxon>Tracheophyta</taxon>
        <taxon>Spermatophyta</taxon>
        <taxon>Magnoliopsida</taxon>
        <taxon>eudicotyledons</taxon>
        <taxon>Gunneridae</taxon>
        <taxon>Pentapetalae</taxon>
        <taxon>rosids</taxon>
        <taxon>fabids</taxon>
        <taxon>Fagales</taxon>
        <taxon>Juglandaceae</taxon>
        <taxon>Carya</taxon>
    </lineage>
</organism>
<dbReference type="PROSITE" id="PS50808">
    <property type="entry name" value="ZF_BED"/>
    <property type="match status" value="1"/>
</dbReference>
<accession>A0A8T1RRG0</accession>
<dbReference type="Proteomes" id="UP000811609">
    <property type="component" value="Chromosome 1"/>
</dbReference>
<dbReference type="PANTHER" id="PTHR46481">
    <property type="entry name" value="ZINC FINGER BED DOMAIN-CONTAINING PROTEIN 4"/>
    <property type="match status" value="1"/>
</dbReference>
<evidence type="ECO:0000256" key="3">
    <source>
        <dbReference type="ARBA" id="ARBA00022833"/>
    </source>
</evidence>
<name>A0A8T1RRG0_CARIL</name>
<sequence>MSVSKVWNDFNKVEIDGEIKAVCKYCNRKLVRSSKKETSQLKNHLLKCPAMKNVETHKKEMNIRPETAGIGGDFLFDNEMSRLDLARMIIKRCPLDMVEHKSFQTFVKNLQPRFTLPSQDTLKADILHVYQEEKLKLHEYLGTLSCHFSLIIQFWACHRMKNVYCCFAVQFLEDGLTLKKKILALQKVDHSDYHQNIISYQCYTLEVNLLLSHCNIIVLIYFSQGKNLLLQYQTIFRKL</sequence>
<evidence type="ECO:0000256" key="6">
    <source>
        <dbReference type="PROSITE-ProRule" id="PRU00027"/>
    </source>
</evidence>
<keyword evidence="2 6" id="KW-0863">Zinc-finger</keyword>
<dbReference type="Pfam" id="PF02892">
    <property type="entry name" value="zf-BED"/>
    <property type="match status" value="1"/>
</dbReference>
<feature type="domain" description="BED-type" evidence="7">
    <location>
        <begin position="1"/>
        <end position="64"/>
    </location>
</feature>
<evidence type="ECO:0000256" key="2">
    <source>
        <dbReference type="ARBA" id="ARBA00022771"/>
    </source>
</evidence>
<gene>
    <name evidence="8" type="ORF">CIPAW_01G174200</name>
</gene>
<dbReference type="PANTHER" id="PTHR46481:SF11">
    <property type="entry name" value="ZINC FINGER BED DOMAIN-CONTAINING PROTEIN RICESLEEPER 2-LIKE"/>
    <property type="match status" value="1"/>
</dbReference>
<dbReference type="EMBL" id="CM031809">
    <property type="protein sequence ID" value="KAG6668491.1"/>
    <property type="molecule type" value="Genomic_DNA"/>
</dbReference>
<evidence type="ECO:0000256" key="4">
    <source>
        <dbReference type="ARBA" id="ARBA00023015"/>
    </source>
</evidence>
<proteinExistence type="predicted"/>